<evidence type="ECO:0000259" key="10">
    <source>
        <dbReference type="PROSITE" id="PS50112"/>
    </source>
</evidence>
<keyword evidence="8" id="KW-0902">Two-component regulatory system</keyword>
<evidence type="ECO:0000313" key="11">
    <source>
        <dbReference type="EMBL" id="TDK62788.1"/>
    </source>
</evidence>
<dbReference type="InterPro" id="IPR013656">
    <property type="entry name" value="PAS_4"/>
</dbReference>
<dbReference type="Pfam" id="PF00512">
    <property type="entry name" value="HisKA"/>
    <property type="match status" value="1"/>
</dbReference>
<keyword evidence="4" id="KW-0808">Transferase</keyword>
<dbReference type="SMART" id="SM00387">
    <property type="entry name" value="HATPase_c"/>
    <property type="match status" value="1"/>
</dbReference>
<dbReference type="SUPFAM" id="SSF55874">
    <property type="entry name" value="ATPase domain of HSP90 chaperone/DNA topoisomerase II/histidine kinase"/>
    <property type="match status" value="1"/>
</dbReference>
<dbReference type="SMART" id="SM00086">
    <property type="entry name" value="PAC"/>
    <property type="match status" value="3"/>
</dbReference>
<dbReference type="CDD" id="cd00130">
    <property type="entry name" value="PAS"/>
    <property type="match status" value="3"/>
</dbReference>
<dbReference type="InterPro" id="IPR005467">
    <property type="entry name" value="His_kinase_dom"/>
</dbReference>
<dbReference type="Proteomes" id="UP000294829">
    <property type="component" value="Unassembled WGS sequence"/>
</dbReference>
<evidence type="ECO:0000256" key="3">
    <source>
        <dbReference type="ARBA" id="ARBA00022553"/>
    </source>
</evidence>
<dbReference type="InterPro" id="IPR003594">
    <property type="entry name" value="HATPase_dom"/>
</dbReference>
<dbReference type="NCBIfam" id="TIGR00229">
    <property type="entry name" value="sensory_box"/>
    <property type="match status" value="1"/>
</dbReference>
<gene>
    <name evidence="11" type="ORF">E2I14_15915</name>
</gene>
<evidence type="ECO:0000256" key="5">
    <source>
        <dbReference type="ARBA" id="ARBA00022741"/>
    </source>
</evidence>
<dbReference type="Gene3D" id="3.30.565.10">
    <property type="entry name" value="Histidine kinase-like ATPase, C-terminal domain"/>
    <property type="match status" value="1"/>
</dbReference>
<dbReference type="PROSITE" id="PS50112">
    <property type="entry name" value="PAS"/>
    <property type="match status" value="1"/>
</dbReference>
<dbReference type="CDD" id="cd00082">
    <property type="entry name" value="HisKA"/>
    <property type="match status" value="1"/>
</dbReference>
<dbReference type="Pfam" id="PF08448">
    <property type="entry name" value="PAS_4"/>
    <property type="match status" value="3"/>
</dbReference>
<dbReference type="PANTHER" id="PTHR43065:SF10">
    <property type="entry name" value="PEROXIDE STRESS-ACTIVATED HISTIDINE KINASE MAK3"/>
    <property type="match status" value="1"/>
</dbReference>
<dbReference type="SMART" id="SM00388">
    <property type="entry name" value="HisKA"/>
    <property type="match status" value="1"/>
</dbReference>
<evidence type="ECO:0000256" key="1">
    <source>
        <dbReference type="ARBA" id="ARBA00000085"/>
    </source>
</evidence>
<proteinExistence type="predicted"/>
<evidence type="ECO:0000256" key="2">
    <source>
        <dbReference type="ARBA" id="ARBA00012438"/>
    </source>
</evidence>
<dbReference type="Gene3D" id="1.10.287.130">
    <property type="match status" value="1"/>
</dbReference>
<comment type="caution">
    <text evidence="11">The sequence shown here is derived from an EMBL/GenBank/DDBJ whole genome shotgun (WGS) entry which is preliminary data.</text>
</comment>
<feature type="domain" description="Histidine kinase" evidence="9">
    <location>
        <begin position="585"/>
        <end position="804"/>
    </location>
</feature>
<accession>A0A4R5VUJ0</accession>
<dbReference type="InterPro" id="IPR036097">
    <property type="entry name" value="HisK_dim/P_sf"/>
</dbReference>
<dbReference type="GO" id="GO:0005524">
    <property type="term" value="F:ATP binding"/>
    <property type="evidence" value="ECO:0007669"/>
    <property type="project" value="UniProtKB-KW"/>
</dbReference>
<dbReference type="InterPro" id="IPR004358">
    <property type="entry name" value="Sig_transdc_His_kin-like_C"/>
</dbReference>
<dbReference type="RefSeq" id="WP_133330333.1">
    <property type="nucleotide sequence ID" value="NZ_SMYL01000010.1"/>
</dbReference>
<sequence length="807" mass="91148">MTKRNSLLGQLIRAKLPSKFMTIDSTSSANAATTNPSSEQRLIAELQEKLAKFEREQQLFRNALNSLPQAQVLLNSAGQVVLANRAACALLKVAPETVIKSPIANFFAEEHGLFQHQLTEVLANATPRTFTAKARINQQTVLLLLECQRVDTDGQFPHIQARITDITDRHTAIINRIDSHFFSDIVANNLPSMLAYWSADLRCIYANNQYSTWFNRSPEEMRNLHIKELLGDELFLKNSDYINAVLRGTDQQFERTLIKADGSTGHTLAQYIAHKVDDVVVGFVALVTDISLIKRAQLALISSEAKNRAILKAVPDIILTLNCEMLILEAHIGANDFFGLTKTDIVGHNARNILPPDIAQLYFNALDSVVKTNSVQVFQYSVPYAGFGDRHYEARAALCTYDSVIIMLRDITESERERRSRELKISQRLQSNENDLRDIQISLKMVSDVTKLGTWIRDIKTNQIWGSTQFRKLFGFSTDQPIQMETIIERVHPADRLQVFEMANSYQIDRQERFKSEFRVLGPNLNRWIAVVWQVEVDEQQQPFMSRGIAIDISERKEIELELQQKQMEVMQLSRVAAMGELSAAIAHEINQPLTAILSNAQAALRYLARPNCDVAKVSEILDDVVSEDKRAGEIIRRLRRLFEKQPGDLQRVDINQVVYQVVRLVRNDVINQGATLLFELQENIPPVLADPLQIEQVLINLIHNACDAIAAIELQSRIIEIKTYVNQHDQIEVSVSDHGAGVPDALQQKVFDAFYSTKDHGLGLGLSICKSIIEANHGQLWYQTKPDVDRQGASFRFALPAITVPL</sequence>
<dbReference type="InterPro" id="IPR001610">
    <property type="entry name" value="PAC"/>
</dbReference>
<dbReference type="SUPFAM" id="SSF55785">
    <property type="entry name" value="PYP-like sensor domain (PAS domain)"/>
    <property type="match status" value="4"/>
</dbReference>
<organism evidence="11 12">
    <name type="scientific">Sapientia aquatica</name>
    <dbReference type="NCBI Taxonomy" id="1549640"/>
    <lineage>
        <taxon>Bacteria</taxon>
        <taxon>Pseudomonadati</taxon>
        <taxon>Pseudomonadota</taxon>
        <taxon>Betaproteobacteria</taxon>
        <taxon>Burkholderiales</taxon>
        <taxon>Oxalobacteraceae</taxon>
        <taxon>Sapientia</taxon>
    </lineage>
</organism>
<name>A0A4R5VUJ0_9BURK</name>
<dbReference type="SMART" id="SM00091">
    <property type="entry name" value="PAS"/>
    <property type="match status" value="4"/>
</dbReference>
<dbReference type="EMBL" id="SMYL01000010">
    <property type="protein sequence ID" value="TDK62788.1"/>
    <property type="molecule type" value="Genomic_DNA"/>
</dbReference>
<evidence type="ECO:0000256" key="6">
    <source>
        <dbReference type="ARBA" id="ARBA00022777"/>
    </source>
</evidence>
<evidence type="ECO:0000313" key="12">
    <source>
        <dbReference type="Proteomes" id="UP000294829"/>
    </source>
</evidence>
<dbReference type="InterPro" id="IPR000014">
    <property type="entry name" value="PAS"/>
</dbReference>
<feature type="domain" description="PAS" evidence="10">
    <location>
        <begin position="303"/>
        <end position="373"/>
    </location>
</feature>
<reference evidence="11 12" key="1">
    <citation type="submission" date="2019-03" db="EMBL/GenBank/DDBJ databases">
        <title>Sapientia aquatica gen. nov., sp. nov., isolated from a crater lake.</title>
        <authorList>
            <person name="Felfoldi T."/>
            <person name="Szabo A."/>
            <person name="Toth E."/>
            <person name="Schumann P."/>
            <person name="Keki Z."/>
            <person name="Marialigeti K."/>
            <person name="Mathe I."/>
        </authorList>
    </citation>
    <scope>NUCLEOTIDE SEQUENCE [LARGE SCALE GENOMIC DNA]</scope>
    <source>
        <strain evidence="11 12">SA-152</strain>
    </source>
</reference>
<dbReference type="SUPFAM" id="SSF47384">
    <property type="entry name" value="Homodimeric domain of signal transducing histidine kinase"/>
    <property type="match status" value="1"/>
</dbReference>
<keyword evidence="6" id="KW-0418">Kinase</keyword>
<dbReference type="Pfam" id="PF02518">
    <property type="entry name" value="HATPase_c"/>
    <property type="match status" value="1"/>
</dbReference>
<keyword evidence="3" id="KW-0597">Phosphoprotein</keyword>
<dbReference type="PANTHER" id="PTHR43065">
    <property type="entry name" value="SENSOR HISTIDINE KINASE"/>
    <property type="match status" value="1"/>
</dbReference>
<dbReference type="PRINTS" id="PR00344">
    <property type="entry name" value="BCTRLSENSOR"/>
</dbReference>
<dbReference type="GO" id="GO:0000155">
    <property type="term" value="F:phosphorelay sensor kinase activity"/>
    <property type="evidence" value="ECO:0007669"/>
    <property type="project" value="InterPro"/>
</dbReference>
<dbReference type="OrthoDB" id="8872837at2"/>
<dbReference type="InterPro" id="IPR003661">
    <property type="entry name" value="HisK_dim/P_dom"/>
</dbReference>
<dbReference type="InterPro" id="IPR036890">
    <property type="entry name" value="HATPase_C_sf"/>
</dbReference>
<comment type="catalytic activity">
    <reaction evidence="1">
        <text>ATP + protein L-histidine = ADP + protein N-phospho-L-histidine.</text>
        <dbReference type="EC" id="2.7.13.3"/>
    </reaction>
</comment>
<evidence type="ECO:0000256" key="7">
    <source>
        <dbReference type="ARBA" id="ARBA00022840"/>
    </source>
</evidence>
<protein>
    <recommendedName>
        <fullName evidence="2">histidine kinase</fullName>
        <ecNumber evidence="2">2.7.13.3</ecNumber>
    </recommendedName>
</protein>
<keyword evidence="7" id="KW-0067">ATP-binding</keyword>
<dbReference type="Gene3D" id="3.30.450.20">
    <property type="entry name" value="PAS domain"/>
    <property type="match status" value="4"/>
</dbReference>
<evidence type="ECO:0000256" key="8">
    <source>
        <dbReference type="ARBA" id="ARBA00023012"/>
    </source>
</evidence>
<keyword evidence="12" id="KW-1185">Reference proteome</keyword>
<evidence type="ECO:0000256" key="4">
    <source>
        <dbReference type="ARBA" id="ARBA00022679"/>
    </source>
</evidence>
<dbReference type="AlphaFoldDB" id="A0A4R5VUJ0"/>
<dbReference type="EC" id="2.7.13.3" evidence="2"/>
<evidence type="ECO:0000259" key="9">
    <source>
        <dbReference type="PROSITE" id="PS50109"/>
    </source>
</evidence>
<dbReference type="PROSITE" id="PS50109">
    <property type="entry name" value="HIS_KIN"/>
    <property type="match status" value="1"/>
</dbReference>
<dbReference type="InterPro" id="IPR035965">
    <property type="entry name" value="PAS-like_dom_sf"/>
</dbReference>
<keyword evidence="5" id="KW-0547">Nucleotide-binding</keyword>